<dbReference type="Proteomes" id="UP001500326">
    <property type="component" value="Unassembled WGS sequence"/>
</dbReference>
<dbReference type="InterPro" id="IPR032109">
    <property type="entry name" value="Big_3_5"/>
</dbReference>
<organism evidence="3 4">
    <name type="scientific">Microbacterium pumilum</name>
    <dbReference type="NCBI Taxonomy" id="344165"/>
    <lineage>
        <taxon>Bacteria</taxon>
        <taxon>Bacillati</taxon>
        <taxon>Actinomycetota</taxon>
        <taxon>Actinomycetes</taxon>
        <taxon>Micrococcales</taxon>
        <taxon>Microbacteriaceae</taxon>
        <taxon>Microbacterium</taxon>
    </lineage>
</organism>
<dbReference type="Pfam" id="PF00932">
    <property type="entry name" value="LTD"/>
    <property type="match status" value="1"/>
</dbReference>
<feature type="chain" id="PRO_5045629649" description="LTD domain-containing protein" evidence="1">
    <location>
        <begin position="33"/>
        <end position="1013"/>
    </location>
</feature>
<dbReference type="Gene3D" id="3.60.10.10">
    <property type="entry name" value="Endonuclease/exonuclease/phosphatase"/>
    <property type="match status" value="1"/>
</dbReference>
<dbReference type="InterPro" id="IPR047971">
    <property type="entry name" value="ExeM-like"/>
</dbReference>
<dbReference type="EMBL" id="BAAAOH010000001">
    <property type="protein sequence ID" value="GAA1980271.1"/>
    <property type="molecule type" value="Genomic_DNA"/>
</dbReference>
<dbReference type="Pfam" id="PF03372">
    <property type="entry name" value="Exo_endo_phos"/>
    <property type="match status" value="1"/>
</dbReference>
<dbReference type="PANTHER" id="PTHR42834:SF1">
    <property type="entry name" value="ENDONUCLEASE_EXONUCLEASE_PHOSPHATASE FAMILY PROTEIN (AFU_ORTHOLOGUE AFUA_3G09210)"/>
    <property type="match status" value="1"/>
</dbReference>
<dbReference type="InterPro" id="IPR036415">
    <property type="entry name" value="Lamin_tail_dom_sf"/>
</dbReference>
<dbReference type="InterPro" id="IPR036691">
    <property type="entry name" value="Endo/exonu/phosph_ase_sf"/>
</dbReference>
<dbReference type="NCBIfam" id="NF033681">
    <property type="entry name" value="ExeM_NucH_DNase"/>
    <property type="match status" value="1"/>
</dbReference>
<name>A0ABN2S4S4_9MICO</name>
<feature type="domain" description="LTD" evidence="2">
    <location>
        <begin position="26"/>
        <end position="168"/>
    </location>
</feature>
<dbReference type="Gene3D" id="2.60.40.10">
    <property type="entry name" value="Immunoglobulins"/>
    <property type="match status" value="2"/>
</dbReference>
<evidence type="ECO:0000256" key="1">
    <source>
        <dbReference type="SAM" id="SignalP"/>
    </source>
</evidence>
<dbReference type="PANTHER" id="PTHR42834">
    <property type="entry name" value="ENDONUCLEASE/EXONUCLEASE/PHOSPHATASE FAMILY PROTEIN (AFU_ORTHOLOGUE AFUA_3G09210)"/>
    <property type="match status" value="1"/>
</dbReference>
<proteinExistence type="predicted"/>
<evidence type="ECO:0000313" key="3">
    <source>
        <dbReference type="EMBL" id="GAA1980271.1"/>
    </source>
</evidence>
<protein>
    <recommendedName>
        <fullName evidence="2">LTD domain-containing protein</fullName>
    </recommendedName>
</protein>
<dbReference type="RefSeq" id="WP_344059501.1">
    <property type="nucleotide sequence ID" value="NZ_BAAAOH010000001.1"/>
</dbReference>
<dbReference type="Pfam" id="PF16640">
    <property type="entry name" value="Big_3_5"/>
    <property type="match status" value="2"/>
</dbReference>
<keyword evidence="1" id="KW-0732">Signal</keyword>
<dbReference type="InterPro" id="IPR005135">
    <property type="entry name" value="Endo/exonuclease/phosphatase"/>
</dbReference>
<sequence length="1013" mass="102458">MPHSLRLWTGSVLAVGSLLVGTSIVGAGAAQAAVSPAAPVVINEVYGGGGNSGGLYNRDFIELRNVSTSPVDVTGWAVQYGSATNTVFSGATVLTGTIAPGATYLVAEAPGATTTQPDLPTPDVSGSIAISGTAGKVALTSTSTTLACSSSIACTTAPDVVDLVGWGSSSAVVFAGTVAPLTTNSTSIARAASGANTADNGADFTAGAPTPTTGTVPTEPTDPIDLTIADIQGTGASSPVVGTLVRTTGVVTAAYPTGGINGYVIQTAGSGGEPDSTPGASDAIFVFSSSTAGQVAIGDTVQVTGTVSEFNGLTEISVADATGLVKLPASAPVTPVSRAWPTTDAERESLESMLYQPIGDLTISDTFSTNSFGVVGLAAGTTPLLQPTEVGRPGSAEALAAIADNAARKVVLDDGSSTSFLSAANTGLAPTYVSLTSPVRVGAAATITAPVILDFRNNVWTLNPTSPGPAAVTFENDRTAAPEPVGGDLTVASFNVLNYFTTLGATTAGCTAFRDRTGDPVTVNSGCPPRGAWDPDDLERQQDKIVAAIDDLDADVVGLLEIENSLVVDGVADEAAGTLVAALNAAAGSDVWAYVPSSTDLPPAAEMDVITNAIIYRTAAVERTGESHALGTLSADDQAFGNAREPIAQVFTPTGGGEPFLVVVNHFKSKGSAGPWPGDVDTGDGQGASNESRVRQATALRDWVPTIQGTAESVALVGDFNSYTLEDPLQVLYDAGYADAAAAFAPGQYSYSFSGLSGSLDHVLLNEAAMERATGADIWEINAEESIALEYDRYNYHGTLFYAPDEYRSSDHDPVIVGLSSGVTTSATTLAASPATQIYGASAPRIQLTATVSSNGPVSGAVEFVADGSVIATAPIENGTATYRLPASTPAGTYEVVARWAGTADVEGSTSAPVTVTVTKATTTTTLSALAGGRILPTYVFVSVTQSNGKAATGTVEIREGQTVLKKLPVRLGAAAGTIWSLPRGSHVLTATFVPSTVNVAPSTSNSVTVRIR</sequence>
<reference evidence="3 4" key="1">
    <citation type="journal article" date="2019" name="Int. J. Syst. Evol. Microbiol.">
        <title>The Global Catalogue of Microorganisms (GCM) 10K type strain sequencing project: providing services to taxonomists for standard genome sequencing and annotation.</title>
        <authorList>
            <consortium name="The Broad Institute Genomics Platform"/>
            <consortium name="The Broad Institute Genome Sequencing Center for Infectious Disease"/>
            <person name="Wu L."/>
            <person name="Ma J."/>
        </authorList>
    </citation>
    <scope>NUCLEOTIDE SEQUENCE [LARGE SCALE GENOMIC DNA]</scope>
    <source>
        <strain evidence="3 4">JCM 14902</strain>
    </source>
</reference>
<dbReference type="CDD" id="cd04486">
    <property type="entry name" value="YhcR_OBF_like"/>
    <property type="match status" value="1"/>
</dbReference>
<accession>A0ABN2S4S4</accession>
<dbReference type="SUPFAM" id="SSF56219">
    <property type="entry name" value="DNase I-like"/>
    <property type="match status" value="1"/>
</dbReference>
<feature type="signal peptide" evidence="1">
    <location>
        <begin position="1"/>
        <end position="32"/>
    </location>
</feature>
<dbReference type="InterPro" id="IPR001322">
    <property type="entry name" value="Lamin_tail_dom"/>
</dbReference>
<evidence type="ECO:0000313" key="4">
    <source>
        <dbReference type="Proteomes" id="UP001500326"/>
    </source>
</evidence>
<dbReference type="SUPFAM" id="SSF74853">
    <property type="entry name" value="Lamin A/C globular tail domain"/>
    <property type="match status" value="1"/>
</dbReference>
<dbReference type="InterPro" id="IPR013783">
    <property type="entry name" value="Ig-like_fold"/>
</dbReference>
<dbReference type="CDD" id="cd10283">
    <property type="entry name" value="MnuA_DNase1-like"/>
    <property type="match status" value="1"/>
</dbReference>
<gene>
    <name evidence="3" type="ORF">GCM10009777_12130</name>
</gene>
<evidence type="ECO:0000259" key="2">
    <source>
        <dbReference type="PROSITE" id="PS51841"/>
    </source>
</evidence>
<comment type="caution">
    <text evidence="3">The sequence shown here is derived from an EMBL/GenBank/DDBJ whole genome shotgun (WGS) entry which is preliminary data.</text>
</comment>
<keyword evidence="4" id="KW-1185">Reference proteome</keyword>
<dbReference type="PROSITE" id="PS51841">
    <property type="entry name" value="LTD"/>
    <property type="match status" value="1"/>
</dbReference>